<evidence type="ECO:0008006" key="3">
    <source>
        <dbReference type="Google" id="ProtNLM"/>
    </source>
</evidence>
<reference evidence="2" key="1">
    <citation type="journal article" date="2019" name="Int. J. Syst. Evol. Microbiol.">
        <title>The Global Catalogue of Microorganisms (GCM) 10K type strain sequencing project: providing services to taxonomists for standard genome sequencing and annotation.</title>
        <authorList>
            <consortium name="The Broad Institute Genomics Platform"/>
            <consortium name="The Broad Institute Genome Sequencing Center for Infectious Disease"/>
            <person name="Wu L."/>
            <person name="Ma J."/>
        </authorList>
    </citation>
    <scope>NUCLEOTIDE SEQUENCE [LARGE SCALE GENOMIC DNA]</scope>
    <source>
        <strain evidence="2">JCM 32206</strain>
    </source>
</reference>
<sequence>MVTHPCTASDRTVCDRGLHAGRITRIRIPLGLVMRSRAAALVAHGLIDPGQDPEEVVVIRGDRPEA</sequence>
<proteinExistence type="predicted"/>
<name>A0ABP8PJL7_9NOCA</name>
<keyword evidence="2" id="KW-1185">Reference proteome</keyword>
<gene>
    <name evidence="1" type="ORF">GCM10023094_48030</name>
</gene>
<accession>A0ABP8PJL7</accession>
<protein>
    <recommendedName>
        <fullName evidence="3">Ferrous iron transport protein A</fullName>
    </recommendedName>
</protein>
<organism evidence="1 2">
    <name type="scientific">Rhodococcus olei</name>
    <dbReference type="NCBI Taxonomy" id="2161675"/>
    <lineage>
        <taxon>Bacteria</taxon>
        <taxon>Bacillati</taxon>
        <taxon>Actinomycetota</taxon>
        <taxon>Actinomycetes</taxon>
        <taxon>Mycobacteriales</taxon>
        <taxon>Nocardiaceae</taxon>
        <taxon>Rhodococcus</taxon>
    </lineage>
</organism>
<comment type="caution">
    <text evidence="1">The sequence shown here is derived from an EMBL/GenBank/DDBJ whole genome shotgun (WGS) entry which is preliminary data.</text>
</comment>
<dbReference type="EMBL" id="BAABFB010000072">
    <property type="protein sequence ID" value="GAA4488337.1"/>
    <property type="molecule type" value="Genomic_DNA"/>
</dbReference>
<evidence type="ECO:0000313" key="2">
    <source>
        <dbReference type="Proteomes" id="UP001501183"/>
    </source>
</evidence>
<evidence type="ECO:0000313" key="1">
    <source>
        <dbReference type="EMBL" id="GAA4488337.1"/>
    </source>
</evidence>
<dbReference type="Proteomes" id="UP001501183">
    <property type="component" value="Unassembled WGS sequence"/>
</dbReference>